<sequence length="63" mass="7150">MIDSKKPQPAGSNVQENRRHRISEKADEKANGGAIGETDRHHRVPRDDDESSFSTGKQRRLDH</sequence>
<evidence type="ECO:0000313" key="2">
    <source>
        <dbReference type="EMBL" id="MRV71241.1"/>
    </source>
</evidence>
<evidence type="ECO:0000313" key="3">
    <source>
        <dbReference type="Proteomes" id="UP000446768"/>
    </source>
</evidence>
<comment type="caution">
    <text evidence="2">The sequence shown here is derived from an EMBL/GenBank/DDBJ whole genome shotgun (WGS) entry which is preliminary data.</text>
</comment>
<reference evidence="2 3" key="1">
    <citation type="submission" date="2019-11" db="EMBL/GenBank/DDBJ databases">
        <title>Novel species isolated from a subtropical stream in China.</title>
        <authorList>
            <person name="Lu H."/>
        </authorList>
    </citation>
    <scope>NUCLEOTIDE SEQUENCE [LARGE SCALE GENOMIC DNA]</scope>
    <source>
        <strain evidence="2 3">FT92W</strain>
    </source>
</reference>
<keyword evidence="3" id="KW-1185">Reference proteome</keyword>
<dbReference type="RefSeq" id="WP_154371721.1">
    <property type="nucleotide sequence ID" value="NZ_WKJJ01000003.1"/>
</dbReference>
<gene>
    <name evidence="2" type="ORF">GJ700_05845</name>
</gene>
<dbReference type="Proteomes" id="UP000446768">
    <property type="component" value="Unassembled WGS sequence"/>
</dbReference>
<dbReference type="AlphaFoldDB" id="A0A7X2IJM1"/>
<accession>A0A7X2IJM1</accession>
<name>A0A7X2IJM1_9BURK</name>
<dbReference type="EMBL" id="WKJJ01000003">
    <property type="protein sequence ID" value="MRV71241.1"/>
    <property type="molecule type" value="Genomic_DNA"/>
</dbReference>
<evidence type="ECO:0000256" key="1">
    <source>
        <dbReference type="SAM" id="MobiDB-lite"/>
    </source>
</evidence>
<organism evidence="2 3">
    <name type="scientific">Pseudoduganella rivuli</name>
    <dbReference type="NCBI Taxonomy" id="2666085"/>
    <lineage>
        <taxon>Bacteria</taxon>
        <taxon>Pseudomonadati</taxon>
        <taxon>Pseudomonadota</taxon>
        <taxon>Betaproteobacteria</taxon>
        <taxon>Burkholderiales</taxon>
        <taxon>Oxalobacteraceae</taxon>
        <taxon>Telluria group</taxon>
        <taxon>Pseudoduganella</taxon>
    </lineage>
</organism>
<feature type="region of interest" description="Disordered" evidence="1">
    <location>
        <begin position="1"/>
        <end position="63"/>
    </location>
</feature>
<proteinExistence type="predicted"/>
<protein>
    <submittedName>
        <fullName evidence="2">Uncharacterized protein</fullName>
    </submittedName>
</protein>